<organism evidence="5 6">
    <name type="scientific">Dictyostelium firmibasis</name>
    <dbReference type="NCBI Taxonomy" id="79012"/>
    <lineage>
        <taxon>Eukaryota</taxon>
        <taxon>Amoebozoa</taxon>
        <taxon>Evosea</taxon>
        <taxon>Eumycetozoa</taxon>
        <taxon>Dictyostelia</taxon>
        <taxon>Dictyosteliales</taxon>
        <taxon>Dictyosteliaceae</taxon>
        <taxon>Dictyostelium</taxon>
    </lineage>
</organism>
<evidence type="ECO:0000256" key="4">
    <source>
        <dbReference type="ARBA" id="ARBA00023288"/>
    </source>
</evidence>
<dbReference type="SMART" id="SM00176">
    <property type="entry name" value="RAN"/>
    <property type="match status" value="1"/>
</dbReference>
<dbReference type="SUPFAM" id="SSF52540">
    <property type="entry name" value="P-loop containing nucleoside triphosphate hydrolases"/>
    <property type="match status" value="1"/>
</dbReference>
<accession>A0AAN7TQS6</accession>
<gene>
    <name evidence="5" type="ORF">RB653_002587</name>
</gene>
<dbReference type="AlphaFoldDB" id="A0AAN7TQS6"/>
<dbReference type="SMART" id="SM00175">
    <property type="entry name" value="RAB"/>
    <property type="match status" value="1"/>
</dbReference>
<dbReference type="Gene3D" id="3.40.50.300">
    <property type="entry name" value="P-loop containing nucleotide triphosphate hydrolases"/>
    <property type="match status" value="1"/>
</dbReference>
<comment type="similarity">
    <text evidence="1">Belongs to the small GTPase superfamily. Rab family.</text>
</comment>
<dbReference type="EMBL" id="JAVFKY010000004">
    <property type="protein sequence ID" value="KAK5577644.1"/>
    <property type="molecule type" value="Genomic_DNA"/>
</dbReference>
<dbReference type="PROSITE" id="PS51419">
    <property type="entry name" value="RAB"/>
    <property type="match status" value="1"/>
</dbReference>
<dbReference type="InterPro" id="IPR050227">
    <property type="entry name" value="Rab"/>
</dbReference>
<dbReference type="Pfam" id="PF00071">
    <property type="entry name" value="Ras"/>
    <property type="match status" value="1"/>
</dbReference>
<dbReference type="GO" id="GO:0003924">
    <property type="term" value="F:GTPase activity"/>
    <property type="evidence" value="ECO:0007669"/>
    <property type="project" value="InterPro"/>
</dbReference>
<keyword evidence="6" id="KW-1185">Reference proteome</keyword>
<protein>
    <submittedName>
        <fullName evidence="5">Uncharacterized protein</fullName>
    </submittedName>
</protein>
<dbReference type="PANTHER" id="PTHR47977">
    <property type="entry name" value="RAS-RELATED PROTEIN RAB"/>
    <property type="match status" value="1"/>
</dbReference>
<dbReference type="NCBIfam" id="TIGR00231">
    <property type="entry name" value="small_GTP"/>
    <property type="match status" value="1"/>
</dbReference>
<proteinExistence type="inferred from homology"/>
<evidence type="ECO:0000313" key="6">
    <source>
        <dbReference type="Proteomes" id="UP001344447"/>
    </source>
</evidence>
<evidence type="ECO:0000256" key="1">
    <source>
        <dbReference type="ARBA" id="ARBA00006270"/>
    </source>
</evidence>
<dbReference type="Proteomes" id="UP001344447">
    <property type="component" value="Unassembled WGS sequence"/>
</dbReference>
<dbReference type="PROSITE" id="PS51421">
    <property type="entry name" value="RAS"/>
    <property type="match status" value="1"/>
</dbReference>
<evidence type="ECO:0000256" key="3">
    <source>
        <dbReference type="ARBA" id="ARBA00023134"/>
    </source>
</evidence>
<dbReference type="SMART" id="SM00174">
    <property type="entry name" value="RHO"/>
    <property type="match status" value="1"/>
</dbReference>
<dbReference type="InterPro" id="IPR027417">
    <property type="entry name" value="P-loop_NTPase"/>
</dbReference>
<comment type="caution">
    <text evidence="5">The sequence shown here is derived from an EMBL/GenBank/DDBJ whole genome shotgun (WGS) entry which is preliminary data.</text>
</comment>
<dbReference type="InterPro" id="IPR005225">
    <property type="entry name" value="Small_GTP-bd"/>
</dbReference>
<keyword evidence="4" id="KW-0449">Lipoprotein</keyword>
<dbReference type="PRINTS" id="PR00449">
    <property type="entry name" value="RASTRNSFRMNG"/>
</dbReference>
<dbReference type="SMART" id="SM00173">
    <property type="entry name" value="RAS"/>
    <property type="match status" value="1"/>
</dbReference>
<evidence type="ECO:0000256" key="2">
    <source>
        <dbReference type="ARBA" id="ARBA00022741"/>
    </source>
</evidence>
<keyword evidence="3" id="KW-0342">GTP-binding</keyword>
<name>A0AAN7TQS6_9MYCE</name>
<dbReference type="CDD" id="cd00154">
    <property type="entry name" value="Rab"/>
    <property type="match status" value="1"/>
</dbReference>
<sequence length="197" mass="22497">MIVPEYEKTFKISIIGDSGCGKTRLLLRFTDDTYSENYISTIGVEFKTKTIYVDGIGIKLHIYDSGGCERIRTQNFGWLYRGCSAVIIVYDCTNEISFKNVDTWLCDANRYTAETCIKCIVGNKSDLEDENVVDLNLVNQFAAKENIKFYETSAKNSKNVEECFISLAKDLLKEDIQNEEIRESQINIDEKSQCLIN</sequence>
<evidence type="ECO:0000313" key="5">
    <source>
        <dbReference type="EMBL" id="KAK5577644.1"/>
    </source>
</evidence>
<dbReference type="GO" id="GO:0005525">
    <property type="term" value="F:GTP binding"/>
    <property type="evidence" value="ECO:0007669"/>
    <property type="project" value="UniProtKB-KW"/>
</dbReference>
<dbReference type="InterPro" id="IPR001806">
    <property type="entry name" value="Small_GTPase"/>
</dbReference>
<dbReference type="FunFam" id="3.40.50.300:FF:001447">
    <property type="entry name" value="Ras-related protein Rab-1B"/>
    <property type="match status" value="1"/>
</dbReference>
<keyword evidence="2" id="KW-0547">Nucleotide-binding</keyword>
<reference evidence="5 6" key="1">
    <citation type="submission" date="2023-11" db="EMBL/GenBank/DDBJ databases">
        <title>Dfirmibasis_genome.</title>
        <authorList>
            <person name="Edelbroek B."/>
            <person name="Kjellin J."/>
            <person name="Jerlstrom-Hultqvist J."/>
            <person name="Soderbom F."/>
        </authorList>
    </citation>
    <scope>NUCLEOTIDE SEQUENCE [LARGE SCALE GENOMIC DNA]</scope>
    <source>
        <strain evidence="5 6">TNS-C-14</strain>
    </source>
</reference>